<dbReference type="InterPro" id="IPR036271">
    <property type="entry name" value="Tet_transcr_reg_TetR-rel_C_sf"/>
</dbReference>
<dbReference type="Pfam" id="PF00440">
    <property type="entry name" value="TetR_N"/>
    <property type="match status" value="1"/>
</dbReference>
<dbReference type="PRINTS" id="PR00455">
    <property type="entry name" value="HTHTETR"/>
</dbReference>
<evidence type="ECO:0000313" key="5">
    <source>
        <dbReference type="Proteomes" id="UP000032233"/>
    </source>
</evidence>
<dbReference type="PROSITE" id="PS50977">
    <property type="entry name" value="HTH_TETR_2"/>
    <property type="match status" value="1"/>
</dbReference>
<dbReference type="Pfam" id="PF09209">
    <property type="entry name" value="CecR_C"/>
    <property type="match status" value="1"/>
</dbReference>
<reference evidence="4 5" key="1">
    <citation type="submission" date="2013-11" db="EMBL/GenBank/DDBJ databases">
        <title>Metagenomic analysis of a methanogenic consortium involved in long chain n-alkane degradation.</title>
        <authorList>
            <person name="Davidova I.A."/>
            <person name="Callaghan A.V."/>
            <person name="Wawrik B."/>
            <person name="Pruitt S."/>
            <person name="Marks C."/>
            <person name="Duncan K.E."/>
            <person name="Suflita J.M."/>
        </authorList>
    </citation>
    <scope>NUCLEOTIDE SEQUENCE [LARGE SCALE GENOMIC DNA]</scope>
    <source>
        <strain evidence="4 5">SPR</strain>
    </source>
</reference>
<dbReference type="Proteomes" id="UP000032233">
    <property type="component" value="Unassembled WGS sequence"/>
</dbReference>
<proteinExistence type="predicted"/>
<organism evidence="4 5">
    <name type="scientific">Dethiosulfatarculus sandiegensis</name>
    <dbReference type="NCBI Taxonomy" id="1429043"/>
    <lineage>
        <taxon>Bacteria</taxon>
        <taxon>Pseudomonadati</taxon>
        <taxon>Thermodesulfobacteriota</taxon>
        <taxon>Desulfarculia</taxon>
        <taxon>Desulfarculales</taxon>
        <taxon>Desulfarculaceae</taxon>
        <taxon>Dethiosulfatarculus</taxon>
    </lineage>
</organism>
<dbReference type="SUPFAM" id="SSF48498">
    <property type="entry name" value="Tetracyclin repressor-like, C-terminal domain"/>
    <property type="match status" value="1"/>
</dbReference>
<dbReference type="SUPFAM" id="SSF46689">
    <property type="entry name" value="Homeodomain-like"/>
    <property type="match status" value="1"/>
</dbReference>
<dbReference type="EMBL" id="AZAC01000045">
    <property type="protein sequence ID" value="KIX11769.1"/>
    <property type="molecule type" value="Genomic_DNA"/>
</dbReference>
<dbReference type="InParanoid" id="A0A0D2J0J8"/>
<dbReference type="STRING" id="1429043.X474_22845"/>
<protein>
    <recommendedName>
        <fullName evidence="3">HTH tetR-type domain-containing protein</fullName>
    </recommendedName>
</protein>
<comment type="caution">
    <text evidence="4">The sequence shown here is derived from an EMBL/GenBank/DDBJ whole genome shotgun (WGS) entry which is preliminary data.</text>
</comment>
<gene>
    <name evidence="4" type="ORF">X474_22845</name>
</gene>
<dbReference type="InterPro" id="IPR015292">
    <property type="entry name" value="Tscrpt_reg_YbiH_C"/>
</dbReference>
<accession>A0A0D2J0J8</accession>
<dbReference type="InterPro" id="IPR050109">
    <property type="entry name" value="HTH-type_TetR-like_transc_reg"/>
</dbReference>
<dbReference type="Gene3D" id="1.10.357.10">
    <property type="entry name" value="Tetracycline Repressor, domain 2"/>
    <property type="match status" value="1"/>
</dbReference>
<dbReference type="InterPro" id="IPR009057">
    <property type="entry name" value="Homeodomain-like_sf"/>
</dbReference>
<dbReference type="PANTHER" id="PTHR30328:SF54">
    <property type="entry name" value="HTH-TYPE TRANSCRIPTIONAL REPRESSOR SCO4008"/>
    <property type="match status" value="1"/>
</dbReference>
<feature type="DNA-binding region" description="H-T-H motif" evidence="2">
    <location>
        <begin position="31"/>
        <end position="50"/>
    </location>
</feature>
<dbReference type="InterPro" id="IPR023772">
    <property type="entry name" value="DNA-bd_HTH_TetR-type_CS"/>
</dbReference>
<dbReference type="PROSITE" id="PS01081">
    <property type="entry name" value="HTH_TETR_1"/>
    <property type="match status" value="1"/>
</dbReference>
<dbReference type="RefSeq" id="WP_044351640.1">
    <property type="nucleotide sequence ID" value="NZ_AZAC01000045.1"/>
</dbReference>
<evidence type="ECO:0000256" key="1">
    <source>
        <dbReference type="ARBA" id="ARBA00023125"/>
    </source>
</evidence>
<keyword evidence="5" id="KW-1185">Reference proteome</keyword>
<feature type="domain" description="HTH tetR-type" evidence="3">
    <location>
        <begin position="8"/>
        <end position="68"/>
    </location>
</feature>
<name>A0A0D2J0J8_9BACT</name>
<dbReference type="Gene3D" id="1.10.10.60">
    <property type="entry name" value="Homeodomain-like"/>
    <property type="match status" value="1"/>
</dbReference>
<dbReference type="PATRIC" id="fig|1429043.3.peg.4833"/>
<evidence type="ECO:0000256" key="2">
    <source>
        <dbReference type="PROSITE-ProRule" id="PRU00335"/>
    </source>
</evidence>
<evidence type="ECO:0000313" key="4">
    <source>
        <dbReference type="EMBL" id="KIX11769.1"/>
    </source>
</evidence>
<evidence type="ECO:0000259" key="3">
    <source>
        <dbReference type="PROSITE" id="PS50977"/>
    </source>
</evidence>
<dbReference type="AlphaFoldDB" id="A0A0D2J0J8"/>
<dbReference type="PANTHER" id="PTHR30328">
    <property type="entry name" value="TRANSCRIPTIONAL REPRESSOR"/>
    <property type="match status" value="1"/>
</dbReference>
<sequence>MAKRQDGKETKLRVLNAACDEFSQKGFRDATVADICKQAGANMASVNYYFGDKASLYVETWRHIYYDFKESVLSVLESGTAEEKLRRYIRFLIENYTARDDVKKFSRLYLMELLNPTGLIDDIWDEIVDPSREKLHGIVRGLMDTEVDEIKLVLCELSIINQCRVLSTVQETDLERFLKRPFDDDMIQQMIDHIIEFSLAGIRAIGGKKD</sequence>
<dbReference type="InterPro" id="IPR001647">
    <property type="entry name" value="HTH_TetR"/>
</dbReference>
<dbReference type="GO" id="GO:0003677">
    <property type="term" value="F:DNA binding"/>
    <property type="evidence" value="ECO:0007669"/>
    <property type="project" value="UniProtKB-UniRule"/>
</dbReference>
<keyword evidence="1 2" id="KW-0238">DNA-binding</keyword>